<feature type="region of interest" description="Disordered" evidence="10">
    <location>
        <begin position="276"/>
        <end position="327"/>
    </location>
</feature>
<evidence type="ECO:0000259" key="12">
    <source>
        <dbReference type="PROSITE" id="PS51425"/>
    </source>
</evidence>
<dbReference type="PANTHER" id="PTHR11199">
    <property type="entry name" value="STROMAL ANTIGEN"/>
    <property type="match status" value="1"/>
</dbReference>
<feature type="compositionally biased region" description="Basic residues" evidence="10">
    <location>
        <begin position="1177"/>
        <end position="1192"/>
    </location>
</feature>
<dbReference type="InterPro" id="IPR013721">
    <property type="entry name" value="STAG"/>
</dbReference>
<keyword evidence="5" id="KW-0256">Endoplasmic reticulum</keyword>
<dbReference type="GO" id="GO:0000785">
    <property type="term" value="C:chromatin"/>
    <property type="evidence" value="ECO:0007669"/>
    <property type="project" value="TreeGrafter"/>
</dbReference>
<evidence type="ECO:0000256" key="7">
    <source>
        <dbReference type="ARBA" id="ARBA00022927"/>
    </source>
</evidence>
<feature type="region of interest" description="Disordered" evidence="10">
    <location>
        <begin position="735"/>
        <end position="767"/>
    </location>
</feature>
<feature type="compositionally biased region" description="Basic residues" evidence="10">
    <location>
        <begin position="1462"/>
        <end position="1473"/>
    </location>
</feature>
<feature type="compositionally biased region" description="Basic and acidic residues" evidence="10">
    <location>
        <begin position="1409"/>
        <end position="1418"/>
    </location>
</feature>
<evidence type="ECO:0000313" key="13">
    <source>
        <dbReference type="EMBL" id="KAF7366548.1"/>
    </source>
</evidence>
<evidence type="ECO:0000313" key="14">
    <source>
        <dbReference type="Proteomes" id="UP000623467"/>
    </source>
</evidence>
<dbReference type="PANTHER" id="PTHR11199:SF0">
    <property type="entry name" value="LD34181P-RELATED"/>
    <property type="match status" value="1"/>
</dbReference>
<name>A0A8H6YUF1_9AGAR</name>
<evidence type="ECO:0000256" key="11">
    <source>
        <dbReference type="SAM" id="Phobius"/>
    </source>
</evidence>
<feature type="transmembrane region" description="Helical" evidence="11">
    <location>
        <begin position="252"/>
        <end position="270"/>
    </location>
</feature>
<feature type="compositionally biased region" description="Basic and acidic residues" evidence="10">
    <location>
        <begin position="1444"/>
        <end position="1454"/>
    </location>
</feature>
<dbReference type="GO" id="GO:0015031">
    <property type="term" value="P:protein transport"/>
    <property type="evidence" value="ECO:0007669"/>
    <property type="project" value="UniProtKB-KW"/>
</dbReference>
<dbReference type="CDD" id="cd15860">
    <property type="entry name" value="SNARE_USE1"/>
    <property type="match status" value="1"/>
</dbReference>
<evidence type="ECO:0000256" key="6">
    <source>
        <dbReference type="ARBA" id="ARBA00022892"/>
    </source>
</evidence>
<protein>
    <submittedName>
        <fullName evidence="13">SCD domain-containing protein</fullName>
    </submittedName>
</protein>
<dbReference type="Gene3D" id="1.25.10.10">
    <property type="entry name" value="Leucine-rich Repeat Variant"/>
    <property type="match status" value="1"/>
</dbReference>
<dbReference type="InterPro" id="IPR020839">
    <property type="entry name" value="SCD"/>
</dbReference>
<dbReference type="Pfam" id="PF21581">
    <property type="entry name" value="SCD"/>
    <property type="match status" value="1"/>
</dbReference>
<dbReference type="InterPro" id="IPR019150">
    <property type="entry name" value="Vesicle_transport_protein_Use1"/>
</dbReference>
<feature type="region of interest" description="Disordered" evidence="10">
    <location>
        <begin position="1409"/>
        <end position="1605"/>
    </location>
</feature>
<keyword evidence="8 11" id="KW-1133">Transmembrane helix</keyword>
<feature type="region of interest" description="Disordered" evidence="10">
    <location>
        <begin position="1159"/>
        <end position="1199"/>
    </location>
</feature>
<dbReference type="GO" id="GO:0008278">
    <property type="term" value="C:cohesin complex"/>
    <property type="evidence" value="ECO:0007669"/>
    <property type="project" value="TreeGrafter"/>
</dbReference>
<dbReference type="Pfam" id="PF08514">
    <property type="entry name" value="STAG"/>
    <property type="match status" value="1"/>
</dbReference>
<proteinExistence type="inferred from homology"/>
<dbReference type="OrthoDB" id="498590at2759"/>
<dbReference type="EMBL" id="JACAZH010000006">
    <property type="protein sequence ID" value="KAF7366548.1"/>
    <property type="molecule type" value="Genomic_DNA"/>
</dbReference>
<dbReference type="GO" id="GO:0016192">
    <property type="term" value="P:vesicle-mediated transport"/>
    <property type="evidence" value="ECO:0007669"/>
    <property type="project" value="UniProtKB-KW"/>
</dbReference>
<feature type="compositionally biased region" description="Acidic residues" evidence="10">
    <location>
        <begin position="1565"/>
        <end position="1585"/>
    </location>
</feature>
<dbReference type="GO" id="GO:0007062">
    <property type="term" value="P:sister chromatid cohesion"/>
    <property type="evidence" value="ECO:0007669"/>
    <property type="project" value="UniProtKB-ARBA"/>
</dbReference>
<evidence type="ECO:0000256" key="4">
    <source>
        <dbReference type="ARBA" id="ARBA00022692"/>
    </source>
</evidence>
<dbReference type="PROSITE" id="PS51425">
    <property type="entry name" value="SCD"/>
    <property type="match status" value="1"/>
</dbReference>
<feature type="region of interest" description="Disordered" evidence="10">
    <location>
        <begin position="805"/>
        <end position="826"/>
    </location>
</feature>
<keyword evidence="7" id="KW-0653">Protein transport</keyword>
<keyword evidence="9 11" id="KW-0472">Membrane</keyword>
<evidence type="ECO:0000256" key="2">
    <source>
        <dbReference type="ARBA" id="ARBA00007891"/>
    </source>
</evidence>
<evidence type="ECO:0000256" key="5">
    <source>
        <dbReference type="ARBA" id="ARBA00022824"/>
    </source>
</evidence>
<organism evidence="13 14">
    <name type="scientific">Mycena sanguinolenta</name>
    <dbReference type="NCBI Taxonomy" id="230812"/>
    <lineage>
        <taxon>Eukaryota</taxon>
        <taxon>Fungi</taxon>
        <taxon>Dikarya</taxon>
        <taxon>Basidiomycota</taxon>
        <taxon>Agaricomycotina</taxon>
        <taxon>Agaricomycetes</taxon>
        <taxon>Agaricomycetidae</taxon>
        <taxon>Agaricales</taxon>
        <taxon>Marasmiineae</taxon>
        <taxon>Mycenaceae</taxon>
        <taxon>Mycena</taxon>
    </lineage>
</organism>
<dbReference type="InterPro" id="IPR016024">
    <property type="entry name" value="ARM-type_fold"/>
</dbReference>
<keyword evidence="14" id="KW-1185">Reference proteome</keyword>
<dbReference type="InterPro" id="IPR056396">
    <property type="entry name" value="HEAT_SCC3-SA"/>
</dbReference>
<dbReference type="GO" id="GO:0003682">
    <property type="term" value="F:chromatin binding"/>
    <property type="evidence" value="ECO:0007669"/>
    <property type="project" value="TreeGrafter"/>
</dbReference>
<dbReference type="SUPFAM" id="SSF48371">
    <property type="entry name" value="ARM repeat"/>
    <property type="match status" value="1"/>
</dbReference>
<reference evidence="13" key="1">
    <citation type="submission" date="2020-05" db="EMBL/GenBank/DDBJ databases">
        <title>Mycena genomes resolve the evolution of fungal bioluminescence.</title>
        <authorList>
            <person name="Tsai I.J."/>
        </authorList>
    </citation>
    <scope>NUCLEOTIDE SEQUENCE</scope>
    <source>
        <strain evidence="13">160909Yilan</strain>
    </source>
</reference>
<comment type="subcellular location">
    <subcellularLocation>
        <location evidence="1">Endoplasmic reticulum membrane</location>
        <topology evidence="1">Single-pass type IV membrane protein</topology>
    </subcellularLocation>
</comment>
<evidence type="ECO:0000256" key="8">
    <source>
        <dbReference type="ARBA" id="ARBA00022989"/>
    </source>
</evidence>
<dbReference type="Pfam" id="PF24571">
    <property type="entry name" value="HEAT_SCC3-SA"/>
    <property type="match status" value="1"/>
</dbReference>
<evidence type="ECO:0000256" key="3">
    <source>
        <dbReference type="ARBA" id="ARBA00022448"/>
    </source>
</evidence>
<dbReference type="InterPro" id="IPR039662">
    <property type="entry name" value="Cohesin_Scc3/SA"/>
</dbReference>
<feature type="compositionally biased region" description="Acidic residues" evidence="10">
    <location>
        <begin position="735"/>
        <end position="747"/>
    </location>
</feature>
<evidence type="ECO:0000256" key="10">
    <source>
        <dbReference type="SAM" id="MobiDB-lite"/>
    </source>
</evidence>
<feature type="compositionally biased region" description="Acidic residues" evidence="10">
    <location>
        <begin position="1434"/>
        <end position="1443"/>
    </location>
</feature>
<evidence type="ECO:0000256" key="9">
    <source>
        <dbReference type="ARBA" id="ARBA00023136"/>
    </source>
</evidence>
<accession>A0A8H6YUF1</accession>
<dbReference type="GO" id="GO:0005634">
    <property type="term" value="C:nucleus"/>
    <property type="evidence" value="ECO:0007669"/>
    <property type="project" value="TreeGrafter"/>
</dbReference>
<feature type="compositionally biased region" description="Polar residues" evidence="10">
    <location>
        <begin position="278"/>
        <end position="300"/>
    </location>
</feature>
<comment type="caution">
    <text evidence="13">The sequence shown here is derived from an EMBL/GenBank/DDBJ whole genome shotgun (WGS) entry which is preliminary data.</text>
</comment>
<feature type="compositionally biased region" description="Basic and acidic residues" evidence="10">
    <location>
        <begin position="748"/>
        <end position="757"/>
    </location>
</feature>
<feature type="compositionally biased region" description="Acidic residues" evidence="10">
    <location>
        <begin position="1478"/>
        <end position="1489"/>
    </location>
</feature>
<keyword evidence="3" id="KW-0813">Transport</keyword>
<gene>
    <name evidence="13" type="ORF">MSAN_00912200</name>
</gene>
<dbReference type="InterPro" id="IPR011989">
    <property type="entry name" value="ARM-like"/>
</dbReference>
<comment type="similarity">
    <text evidence="2">Belongs to the USE1 family.</text>
</comment>
<feature type="domain" description="SCD" evidence="12">
    <location>
        <begin position="552"/>
        <end position="637"/>
    </location>
</feature>
<keyword evidence="6" id="KW-0931">ER-Golgi transport</keyword>
<dbReference type="Proteomes" id="UP000623467">
    <property type="component" value="Unassembled WGS sequence"/>
</dbReference>
<keyword evidence="4 11" id="KW-0812">Transmembrane</keyword>
<dbReference type="Pfam" id="PF09753">
    <property type="entry name" value="Use1"/>
    <property type="match status" value="1"/>
</dbReference>
<sequence>MTTNVHDEINLKRLIRRLEKSASNSQWTVSSDDTWIKVQGTLQKVKYARKLLGNVELEDMDSTPKSMQRYEDWRTKLNRIDTFMQELEKRTAPKQTRPQPILPQIPAPIILEPEPTPRQSEAIAVPSENPTPATLPADDLLLSVADVERATLPPSSARDALIPSMGLATKSTTTAVESRLMQHSNARQRDMTDQIALMATQLKRNAIHFGELLAKDQAVLEETDKKLEGNFGYMQQTQTRMKSLNAKTSGSTWTRLLIIFVVVSVFMLMMTRHRKESANAQIRAQTTTRRIQSQSARQNSPPTAKKPRKTRKPKDGDDAFDPQQAAKESKINADNPLFNAILNPAAALQSTAEDFLESLDQSPGLALAELINMVLRACGCNETLDADQVVDYDGVLDALDEFTEGLKKEQATAAYPLTSKLPLFKKFRKSLHEFIDRLITAAASLGSLYTSDLIPTLQAWVIAMSSSQIRSFRHTATVVALELESALCDVAAAVEKEAELSARQREGEKKRRAGKAAAARAGDKNLDAKAAEIREHRDKLKEFIKDFVDGVFVHRYRDLDPIIRADCILALGTWFTKHPAHFLDATYLRYIGWVLSDNATAVRLAALKALSGVYAQPTYAPQVHHFTERFKGRLLQMAAKDAEPTVRVAVLDVLEHLATTALEEDERELVALCVFDVEPRIRRAVGPFVRTCWEELVDERLVGRTGAVTDEERARAGVKALGSVLVRWGARLDEAMDDDDDDEDTEGDEARANKRQEPSALVGTSPEDRMGRAGLVVEALWDDVDAVSDYETLLDVLLLDHSSVEDASSAPARRGKPNGKAAKASEEGLVDEAWRLEEEEETVLVEVLFASLQHTKATTKKGEEETVTNDITRALIKGLPRLLMKHQTDQNRIANVLALPTLMNLDLYLEMRMMTNYSNLWDDITKQFLSHSQPGVLRAAIGAIKHLLAARSLSNQNNAKMLELEDELSSALRDAVAGREEIEVAGFEEDEVIALGALCARLSELCGARDMSAWMEEDEGGKQSSAWDIVSALVERGRLGYKEEAFMITQAIELLQKHIWWKVVRLRTFEEGADPSPEEERFREKVKEQRDSLLEKLVEFAVGTQSNTAEAVTRTAFMCLMNIHIAFGPAHTMAAPLDDEVQFRCAGYIQAEIERMKRRRTIPGEEGSDAGDEGKKKDKGKSKAAPKTKKRAAKEADPNSPTQLLNEYSFIDLIVTFLRAIRAGVLHVQHTAVLLSHYGRLGATFDQFTKPIVDILRDEGMMKENGDVVVLVLTKALQEAFTLVLDGIVPDENNVVQLAKHLAPTFILRGAHLAVLKKLDAQYIVQIQTNALSWIAKRIAGYETNGNKKSLRVAITFFRALVPLLAVIQSRDAMKIKAHLDQVLAQAKVEVSATSKVWEPQRAYEKRLGTIMSKDKTPGAKGRKAKAAKGDGLTTDEDETDLSEVEKMVEERDATPAPPPRPRPRPRARRLPKKTAETVDEPDDDDAEDNQARPPSPDPVTPRAKATYRSKAASRSATKTPAKPSQKADALPSPARSSSILSDNAGAGVVTPVNKKARKRSRPVDDEEDDEDGARDESANPDDDLPAPSPTPAGDMQIRRKRARH</sequence>
<evidence type="ECO:0000256" key="1">
    <source>
        <dbReference type="ARBA" id="ARBA00004163"/>
    </source>
</evidence>
<dbReference type="GO" id="GO:0005789">
    <property type="term" value="C:endoplasmic reticulum membrane"/>
    <property type="evidence" value="ECO:0007669"/>
    <property type="project" value="UniProtKB-SubCell"/>
</dbReference>